<evidence type="ECO:0000313" key="3">
    <source>
        <dbReference type="Proteomes" id="UP001166251"/>
    </source>
</evidence>
<dbReference type="Pfam" id="PF19501">
    <property type="entry name" value="PcRGLX_1st"/>
    <property type="match status" value="1"/>
</dbReference>
<comment type="caution">
    <text evidence="2">The sequence shown here is derived from an EMBL/GenBank/DDBJ whole genome shotgun (WGS) entry which is preliminary data.</text>
</comment>
<protein>
    <recommendedName>
        <fullName evidence="1">PcRGLX/YetA-like N-terminal RIFT barrel domain-containing protein</fullName>
    </recommendedName>
</protein>
<name>A0ABS7EHC4_9GAMM</name>
<dbReference type="Proteomes" id="UP001166251">
    <property type="component" value="Unassembled WGS sequence"/>
</dbReference>
<keyword evidence="3" id="KW-1185">Reference proteome</keyword>
<evidence type="ECO:0000259" key="1">
    <source>
        <dbReference type="Pfam" id="PF19501"/>
    </source>
</evidence>
<gene>
    <name evidence="2" type="ORF">K0504_11255</name>
</gene>
<reference evidence="2" key="1">
    <citation type="submission" date="2021-07" db="EMBL/GenBank/DDBJ databases">
        <title>Neiella marina sp. nov., isolated from the intestinal content of sea cucumber Apostichopus japonicus.</title>
        <authorList>
            <person name="Bai X."/>
        </authorList>
    </citation>
    <scope>NUCLEOTIDE SEQUENCE</scope>
    <source>
        <strain evidence="2">126</strain>
    </source>
</reference>
<organism evidence="2 3">
    <name type="scientific">Neiella holothuriorum</name>
    <dbReference type="NCBI Taxonomy" id="2870530"/>
    <lineage>
        <taxon>Bacteria</taxon>
        <taxon>Pseudomonadati</taxon>
        <taxon>Pseudomonadota</taxon>
        <taxon>Gammaproteobacteria</taxon>
        <taxon>Alteromonadales</taxon>
        <taxon>Echinimonadaceae</taxon>
        <taxon>Neiella</taxon>
    </lineage>
</organism>
<proteinExistence type="predicted"/>
<feature type="domain" description="PcRGLX/YetA-like N-terminal RIFT barrel" evidence="1">
    <location>
        <begin position="21"/>
        <end position="65"/>
    </location>
</feature>
<evidence type="ECO:0000313" key="2">
    <source>
        <dbReference type="EMBL" id="MBW8191615.1"/>
    </source>
</evidence>
<dbReference type="RefSeq" id="WP_220104297.1">
    <property type="nucleotide sequence ID" value="NZ_JAHZSS010000013.1"/>
</dbReference>
<dbReference type="InterPro" id="IPR048329">
    <property type="entry name" value="PcRGLX_1st"/>
</dbReference>
<dbReference type="EMBL" id="JAHZSS010000013">
    <property type="protein sequence ID" value="MBW8191615.1"/>
    <property type="molecule type" value="Genomic_DNA"/>
</dbReference>
<accession>A0ABS7EHC4</accession>
<sequence>MEQELATINCAVVGGEQFELIQFGFPLPQGQYQAHNLTLLDENGQSLAASLKPTSYWPDHTIRWCQARLLMSLASSDKNRIYAGHSPNPPTCPKRPQLVSLEGNILAVRTREFFFELNRSELSSFSAKNSRKEVVCQAGRFELFISEEHSAKGYVQSCAHETYYAAEKPLFVEVHLKGFLATNDGASAIACFEQTYKFHYHSNKVETSFTLHNPKAAIHEGGTWDLGDPNSLLFDSCAFHWTVNELETIGCFDELTQQQLRSEATTFSLYQESSGGESWDSLTHLNREAKVPMSHKGYRLEANSYREVGDRILPRLSLKAELARIEVMYKDFWQNFPSAMSVKDGVLALSLFPEQYPDLHELQPGERKTQEFTICLSQGRGAGGSYAQPWVQLNLAWLIKCQALPWLSSSADPLQALINKGLVGEDSFMAKREAADEYGWRNFGELYADHEAEGYQGGGLFVSHYNNQYDPIYGLYRQALIIGSFEVLQGARELTRHVTDIDIYHTHRDKDEYNHGLFWHTDHYQKGETCSHRTYSKRHQRGVYEDHAGGGGPGGQHCYTTGLLLDYWLTGNEHSKQSVLQLADWITLLYEGKGTFVELLLSWKNRYRQDVKNFFTERYPLDRGIGNYIVALLDAYAITHKSAYLRQIAQIIRDTVHPLDDINQRNFDDVEATWFYTVFLQAVARFLWVKREHQELDSDFIYARDCLSHYARWMAEHEEPALNQPERLEFPNLTWAAQDLRKVNVLYLASYFDVLSRECFREKADLIYQKTVTGLEADSSHVYTRIQAILMQNQGVREWVLAQPEEEFPEAGRYRKVNNTSSTYKLKRLLQSVMACTLGFSIRKELDQLRRRFPKLTKFVGPLDEQH</sequence>